<evidence type="ECO:0000313" key="3">
    <source>
        <dbReference type="Proteomes" id="UP001193389"/>
    </source>
</evidence>
<dbReference type="EMBL" id="AP018694">
    <property type="protein sequence ID" value="BBE18680.1"/>
    <property type="molecule type" value="Genomic_DNA"/>
</dbReference>
<organism evidence="2 3">
    <name type="scientific">Aquipluma nitroreducens</name>
    <dbReference type="NCBI Taxonomy" id="2010828"/>
    <lineage>
        <taxon>Bacteria</taxon>
        <taxon>Pseudomonadati</taxon>
        <taxon>Bacteroidota</taxon>
        <taxon>Bacteroidia</taxon>
        <taxon>Marinilabiliales</taxon>
        <taxon>Prolixibacteraceae</taxon>
        <taxon>Aquipluma</taxon>
    </lineage>
</organism>
<name>A0A5K7SAT7_9BACT</name>
<proteinExistence type="predicted"/>
<dbReference type="RefSeq" id="WP_318346995.1">
    <property type="nucleotide sequence ID" value="NZ_AP018694.1"/>
</dbReference>
<protein>
    <submittedName>
        <fullName evidence="2">Uncharacterized protein</fullName>
    </submittedName>
</protein>
<accession>A0A5K7SAT7</accession>
<dbReference type="AlphaFoldDB" id="A0A5K7SAT7"/>
<keyword evidence="1" id="KW-1133">Transmembrane helix</keyword>
<keyword evidence="3" id="KW-1185">Reference proteome</keyword>
<feature type="transmembrane region" description="Helical" evidence="1">
    <location>
        <begin position="57"/>
        <end position="79"/>
    </location>
</feature>
<dbReference type="Proteomes" id="UP001193389">
    <property type="component" value="Chromosome"/>
</dbReference>
<reference evidence="2" key="1">
    <citation type="journal article" date="2020" name="Int. J. Syst. Evol. Microbiol.">
        <title>Aquipluma nitroreducens gen. nov. sp. nov., a novel facultatively anaerobic bacterium isolated from a freshwater lake.</title>
        <authorList>
            <person name="Watanabe M."/>
            <person name="Kojima H."/>
            <person name="Fukui M."/>
        </authorList>
    </citation>
    <scope>NUCLEOTIDE SEQUENCE</scope>
    <source>
        <strain evidence="2">MeG22</strain>
    </source>
</reference>
<keyword evidence="1" id="KW-0812">Transmembrane</keyword>
<evidence type="ECO:0000313" key="2">
    <source>
        <dbReference type="EMBL" id="BBE18680.1"/>
    </source>
</evidence>
<gene>
    <name evidence="2" type="ORF">AQPE_2844</name>
</gene>
<dbReference type="KEGG" id="anf:AQPE_2844"/>
<evidence type="ECO:0000256" key="1">
    <source>
        <dbReference type="SAM" id="Phobius"/>
    </source>
</evidence>
<keyword evidence="1" id="KW-0472">Membrane</keyword>
<feature type="transmembrane region" description="Helical" evidence="1">
    <location>
        <begin position="21"/>
        <end position="45"/>
    </location>
</feature>
<sequence length="83" mass="9333">MAQRNFKPQHSVAGKKYSKTSVIMSNVLLAAGSLMIVFLLGYLFFNLDKSDLLVNSLMPFFFAGIGLIILSQLICPFQFKSRR</sequence>